<reference evidence="1" key="1">
    <citation type="journal article" date="2023" name="Mol. Phylogenet. Evol.">
        <title>Genome-scale phylogeny and comparative genomics of the fungal order Sordariales.</title>
        <authorList>
            <person name="Hensen N."/>
            <person name="Bonometti L."/>
            <person name="Westerberg I."/>
            <person name="Brannstrom I.O."/>
            <person name="Guillou S."/>
            <person name="Cros-Aarteil S."/>
            <person name="Calhoun S."/>
            <person name="Haridas S."/>
            <person name="Kuo A."/>
            <person name="Mondo S."/>
            <person name="Pangilinan J."/>
            <person name="Riley R."/>
            <person name="LaButti K."/>
            <person name="Andreopoulos B."/>
            <person name="Lipzen A."/>
            <person name="Chen C."/>
            <person name="Yan M."/>
            <person name="Daum C."/>
            <person name="Ng V."/>
            <person name="Clum A."/>
            <person name="Steindorff A."/>
            <person name="Ohm R.A."/>
            <person name="Martin F."/>
            <person name="Silar P."/>
            <person name="Natvig D.O."/>
            <person name="Lalanne C."/>
            <person name="Gautier V."/>
            <person name="Ament-Velasquez S.L."/>
            <person name="Kruys A."/>
            <person name="Hutchinson M.I."/>
            <person name="Powell A.J."/>
            <person name="Barry K."/>
            <person name="Miller A.N."/>
            <person name="Grigoriev I.V."/>
            <person name="Debuchy R."/>
            <person name="Gladieux P."/>
            <person name="Hiltunen Thoren M."/>
            <person name="Johannesson H."/>
        </authorList>
    </citation>
    <scope>NUCLEOTIDE SEQUENCE</scope>
    <source>
        <strain evidence="1">PSN309</strain>
    </source>
</reference>
<protein>
    <submittedName>
        <fullName evidence="1">Uncharacterized protein</fullName>
    </submittedName>
</protein>
<evidence type="ECO:0000313" key="2">
    <source>
        <dbReference type="Proteomes" id="UP001302126"/>
    </source>
</evidence>
<sequence>MRPLLFGAYLRLWGHPIGTPVANSFFCFNALTNRRDKSKLRLALRMLLDWISSLKGPNQDRRNVDHRHWGVVFAALQGILPLESGCEDYDYHKESRIRWRVPSGERMSYNFSGYRNELESFRMLGSIVSENRDNNDGNNLDAMLAEMRYRNNGRALDYFINTVNKLVDQKRCLFTLPGGIGGSALCEMMEGDELFVVPGIRAPLILRRIIDAGHESGEELHEFVAPALVLDCMYGRDLVSGSQAELQTVYLK</sequence>
<evidence type="ECO:0000313" key="1">
    <source>
        <dbReference type="EMBL" id="KAK4190138.1"/>
    </source>
</evidence>
<accession>A0AAN6WYR8</accession>
<keyword evidence="2" id="KW-1185">Reference proteome</keyword>
<dbReference type="EMBL" id="MU864368">
    <property type="protein sequence ID" value="KAK4190138.1"/>
    <property type="molecule type" value="Genomic_DNA"/>
</dbReference>
<gene>
    <name evidence="1" type="ORF">QBC35DRAFT_93475</name>
</gene>
<dbReference type="AlphaFoldDB" id="A0AAN6WYR8"/>
<comment type="caution">
    <text evidence="1">The sequence shown here is derived from an EMBL/GenBank/DDBJ whole genome shotgun (WGS) entry which is preliminary data.</text>
</comment>
<organism evidence="1 2">
    <name type="scientific">Podospora australis</name>
    <dbReference type="NCBI Taxonomy" id="1536484"/>
    <lineage>
        <taxon>Eukaryota</taxon>
        <taxon>Fungi</taxon>
        <taxon>Dikarya</taxon>
        <taxon>Ascomycota</taxon>
        <taxon>Pezizomycotina</taxon>
        <taxon>Sordariomycetes</taxon>
        <taxon>Sordariomycetidae</taxon>
        <taxon>Sordariales</taxon>
        <taxon>Podosporaceae</taxon>
        <taxon>Podospora</taxon>
    </lineage>
</organism>
<proteinExistence type="predicted"/>
<dbReference type="Proteomes" id="UP001302126">
    <property type="component" value="Unassembled WGS sequence"/>
</dbReference>
<name>A0AAN6WYR8_9PEZI</name>
<reference evidence="1" key="2">
    <citation type="submission" date="2023-05" db="EMBL/GenBank/DDBJ databases">
        <authorList>
            <consortium name="Lawrence Berkeley National Laboratory"/>
            <person name="Steindorff A."/>
            <person name="Hensen N."/>
            <person name="Bonometti L."/>
            <person name="Westerberg I."/>
            <person name="Brannstrom I.O."/>
            <person name="Guillou S."/>
            <person name="Cros-Aarteil S."/>
            <person name="Calhoun S."/>
            <person name="Haridas S."/>
            <person name="Kuo A."/>
            <person name="Mondo S."/>
            <person name="Pangilinan J."/>
            <person name="Riley R."/>
            <person name="Labutti K."/>
            <person name="Andreopoulos B."/>
            <person name="Lipzen A."/>
            <person name="Chen C."/>
            <person name="Yanf M."/>
            <person name="Daum C."/>
            <person name="Ng V."/>
            <person name="Clum A."/>
            <person name="Ohm R."/>
            <person name="Martin F."/>
            <person name="Silar P."/>
            <person name="Natvig D."/>
            <person name="Lalanne C."/>
            <person name="Gautier V."/>
            <person name="Ament-Velasquez S.L."/>
            <person name="Kruys A."/>
            <person name="Hutchinson M.I."/>
            <person name="Powell A.J."/>
            <person name="Barry K."/>
            <person name="Miller A.N."/>
            <person name="Grigoriev I.V."/>
            <person name="Debuchy R."/>
            <person name="Gladieux P."/>
            <person name="Thoren M.H."/>
            <person name="Johannesson H."/>
        </authorList>
    </citation>
    <scope>NUCLEOTIDE SEQUENCE</scope>
    <source>
        <strain evidence="1">PSN309</strain>
    </source>
</reference>